<accession>A0A6A5KPK3</accession>
<evidence type="ECO:0000256" key="2">
    <source>
        <dbReference type="SAM" id="Phobius"/>
    </source>
</evidence>
<keyword evidence="1" id="KW-0175">Coiled coil</keyword>
<dbReference type="InterPro" id="IPR056336">
    <property type="entry name" value="YVC1_C"/>
</dbReference>
<reference evidence="4" key="1">
    <citation type="submission" date="2020-01" db="EMBL/GenBank/DDBJ databases">
        <authorList>
            <consortium name="DOE Joint Genome Institute"/>
            <person name="Haridas S."/>
            <person name="Albert R."/>
            <person name="Binder M."/>
            <person name="Bloem J."/>
            <person name="Labutti K."/>
            <person name="Salamov A."/>
            <person name="Andreopoulos B."/>
            <person name="Baker S.E."/>
            <person name="Barry K."/>
            <person name="Bills G."/>
            <person name="Bluhm B.H."/>
            <person name="Cannon C."/>
            <person name="Castanera R."/>
            <person name="Culley D.E."/>
            <person name="Daum C."/>
            <person name="Ezra D."/>
            <person name="Gonzalez J.B."/>
            <person name="Henrissat B."/>
            <person name="Kuo A."/>
            <person name="Liang C."/>
            <person name="Lipzen A."/>
            <person name="Lutzoni F."/>
            <person name="Magnuson J."/>
            <person name="Mondo S."/>
            <person name="Nolan M."/>
            <person name="Ohm R."/>
            <person name="Pangilinan J."/>
            <person name="Park H.-J."/>
            <person name="Ramirez L."/>
            <person name="Alfaro M."/>
            <person name="Sun H."/>
            <person name="Tritt A."/>
            <person name="Yoshinaga Y."/>
            <person name="Zwiers L.-H."/>
            <person name="Turgeon B.G."/>
            <person name="Goodwin S.B."/>
            <person name="Spatafora J.W."/>
            <person name="Crous P.W."/>
            <person name="Grigoriev I.V."/>
        </authorList>
    </citation>
    <scope>NUCLEOTIDE SEQUENCE</scope>
    <source>
        <strain evidence="4">P77</strain>
    </source>
</reference>
<evidence type="ECO:0000313" key="4">
    <source>
        <dbReference type="EMBL" id="KAF1838070.1"/>
    </source>
</evidence>
<keyword evidence="2" id="KW-0472">Membrane</keyword>
<name>A0A6A5KPK3_9PLEO</name>
<gene>
    <name evidence="4" type="ORF">BDW02DRAFT_565335</name>
</gene>
<keyword evidence="2" id="KW-0812">Transmembrane</keyword>
<dbReference type="Proteomes" id="UP000800040">
    <property type="component" value="Unassembled WGS sequence"/>
</dbReference>
<protein>
    <recommendedName>
        <fullName evidence="3">Calcium channel YVC1-like C-terminal transmembrane domain-containing protein</fullName>
    </recommendedName>
</protein>
<feature type="transmembrane region" description="Helical" evidence="2">
    <location>
        <begin position="317"/>
        <end position="337"/>
    </location>
</feature>
<dbReference type="InterPro" id="IPR052971">
    <property type="entry name" value="TRP_calcium_channel"/>
</dbReference>
<keyword evidence="5" id="KW-1185">Reference proteome</keyword>
<dbReference type="EMBL" id="ML975255">
    <property type="protein sequence ID" value="KAF1838070.1"/>
    <property type="molecule type" value="Genomic_DNA"/>
</dbReference>
<dbReference type="OrthoDB" id="310870at2759"/>
<dbReference type="Pfam" id="PF23317">
    <property type="entry name" value="YVC1_C"/>
    <property type="match status" value="1"/>
</dbReference>
<keyword evidence="2" id="KW-1133">Transmembrane helix</keyword>
<feature type="transmembrane region" description="Helical" evidence="2">
    <location>
        <begin position="389"/>
        <end position="411"/>
    </location>
</feature>
<feature type="transmembrane region" description="Helical" evidence="2">
    <location>
        <begin position="447"/>
        <end position="471"/>
    </location>
</feature>
<feature type="transmembrane region" description="Helical" evidence="2">
    <location>
        <begin position="279"/>
        <end position="297"/>
    </location>
</feature>
<proteinExistence type="predicted"/>
<organism evidence="4 5">
    <name type="scientific">Decorospora gaudefroyi</name>
    <dbReference type="NCBI Taxonomy" id="184978"/>
    <lineage>
        <taxon>Eukaryota</taxon>
        <taxon>Fungi</taxon>
        <taxon>Dikarya</taxon>
        <taxon>Ascomycota</taxon>
        <taxon>Pezizomycotina</taxon>
        <taxon>Dothideomycetes</taxon>
        <taxon>Pleosporomycetidae</taxon>
        <taxon>Pleosporales</taxon>
        <taxon>Pleosporineae</taxon>
        <taxon>Pleosporaceae</taxon>
        <taxon>Decorospora</taxon>
    </lineage>
</organism>
<dbReference type="PANTHER" id="PTHR35859:SF5">
    <property type="entry name" value="ION TRANSPORT DOMAIN-CONTAINING PROTEIN"/>
    <property type="match status" value="1"/>
</dbReference>
<evidence type="ECO:0000259" key="3">
    <source>
        <dbReference type="Pfam" id="PF23317"/>
    </source>
</evidence>
<sequence length="652" mass="72877">MSLPPTPRWPADETGVPAIDGDESFGDLSDKLAQCFEHTIKLPHTFEDLRRSKQGRALQPLILYLSTQVDHPALVSALLALKGHFSALEETGDAIPGVNEARGYACEFVAWQFLVHLKEADIIQSLLVELSPGTRNANGRRISENSVGGLAYTGERSPLLPTSNGDYFAHGDSATSRFDSLMSQCQNLSALELAVTAGAKKFLSQRPVQKIINGLWKGDIVFWETLNVHSEKKPRKYNRKQADPFSRLRVPLYLKVFETLFFAAFLALYYAVLVKRDNTGVTIPEILLYVWIASFAYDEFGGWVDAGQTSFYASDFWWTWDISIVIVGMVFCVMRIVGLTTASASTVDLAYDVLGLEALFLVPRIFSLLSLNRYFGTLIPCLKEMTKDFVKFLSLVVILYLGFLTTFVLLARDSRFNLKEMSWILIKVFFGSSYLGFDVAAEISPFFGPPVMLVFVTLTNILLITSLISLLSNSLSKVLDHARDEYLFIYSVYVLEASSSNRLTYFLPPLNLIPLAIRPFRLILPSERLRSARIILLKATHLPLVLAISAYEQLPDIRKADAKATSFSGPQTPILSRRPPRLPVNSPRLLMADESNIRGRVHQTSRPHNRTGLTESDAQLKTLVLKLSTQVEELTAMVSQLQQQREASMSAA</sequence>
<evidence type="ECO:0000256" key="1">
    <source>
        <dbReference type="SAM" id="Coils"/>
    </source>
</evidence>
<feature type="domain" description="Calcium channel YVC1-like C-terminal transmembrane" evidence="3">
    <location>
        <begin position="262"/>
        <end position="553"/>
    </location>
</feature>
<feature type="transmembrane region" description="Helical" evidence="2">
    <location>
        <begin position="423"/>
        <end position="441"/>
    </location>
</feature>
<feature type="coiled-coil region" evidence="1">
    <location>
        <begin position="624"/>
        <end position="651"/>
    </location>
</feature>
<dbReference type="AlphaFoldDB" id="A0A6A5KPK3"/>
<evidence type="ECO:0000313" key="5">
    <source>
        <dbReference type="Proteomes" id="UP000800040"/>
    </source>
</evidence>
<feature type="transmembrane region" description="Helical" evidence="2">
    <location>
        <begin position="252"/>
        <end position="272"/>
    </location>
</feature>
<dbReference type="PANTHER" id="PTHR35859">
    <property type="entry name" value="NONSELECTIVE CATION CHANNEL PROTEIN"/>
    <property type="match status" value="1"/>
</dbReference>